<dbReference type="Proteomes" id="UP000472372">
    <property type="component" value="Chromosome 8"/>
</dbReference>
<gene>
    <name evidence="2" type="ORF">PTTW11_08425</name>
</gene>
<organism evidence="2 3">
    <name type="scientific">Pyrenophora teres f. teres</name>
    <dbReference type="NCBI Taxonomy" id="97479"/>
    <lineage>
        <taxon>Eukaryota</taxon>
        <taxon>Fungi</taxon>
        <taxon>Dikarya</taxon>
        <taxon>Ascomycota</taxon>
        <taxon>Pezizomycotina</taxon>
        <taxon>Dothideomycetes</taxon>
        <taxon>Pleosporomycetidae</taxon>
        <taxon>Pleosporales</taxon>
        <taxon>Pleosporineae</taxon>
        <taxon>Pleosporaceae</taxon>
        <taxon>Pyrenophora</taxon>
    </lineage>
</organism>
<name>A0A6S6WIQ7_9PLEO</name>
<evidence type="ECO:0000256" key="1">
    <source>
        <dbReference type="SAM" id="MobiDB-lite"/>
    </source>
</evidence>
<evidence type="ECO:0000313" key="2">
    <source>
        <dbReference type="EMBL" id="CAE7199248.1"/>
    </source>
</evidence>
<feature type="compositionally biased region" description="Polar residues" evidence="1">
    <location>
        <begin position="304"/>
        <end position="315"/>
    </location>
</feature>
<dbReference type="EMBL" id="HG992984">
    <property type="protein sequence ID" value="CAE7199248.1"/>
    <property type="molecule type" value="Genomic_DNA"/>
</dbReference>
<feature type="compositionally biased region" description="Basic and acidic residues" evidence="1">
    <location>
        <begin position="197"/>
        <end position="211"/>
    </location>
</feature>
<sequence>MSQLSLAFSDFIDDEGDGVSGVEKSGGDVDETISVDSQCAIDHGKITIDHPMEGDERVADPVKVTHILPEKEHRSASLPDGIDLDNLISPQNPQLTLTPPESNITTSSHNLRHRTQSKLVYDVKYHPMDDSIRPSQAAKRRSVHGEGRVFDSDDSNEACSFDVSADESSDEHSEVEGRPPKKAAKGKKQVQVQTRLTPREGTRRSARKVSEPKTSYNMDVHPQDKFLVISSDDDEEHASTKKRRKLAHAPLKVDSDLDGGVTGFNTGEEQVQYINSDKSESDREPALASSGGNQDQDTAGDASSLASSGNPSQGSGIRRRESMHVWHLPPGKRYFRHDHNAWPVVPGKPFKIFYEKLEDQLAREALAASPLQYEHDDKENDANIADPDPEPDNHEGISIIPASQYRQSSEDRELSRHRAQMNHALYNDELPLSYGLDGTHATHQEDNDTFSEAMCVLASGGHLPREQPQAESQDSVLGLDMESCTADADSVMGSSFSCSG</sequence>
<feature type="compositionally biased region" description="Basic and acidic residues" evidence="1">
    <location>
        <begin position="170"/>
        <end position="179"/>
    </location>
</feature>
<evidence type="ECO:0000313" key="3">
    <source>
        <dbReference type="Proteomes" id="UP000472372"/>
    </source>
</evidence>
<feature type="region of interest" description="Disordered" evidence="1">
    <location>
        <begin position="125"/>
        <end position="224"/>
    </location>
</feature>
<feature type="region of interest" description="Disordered" evidence="1">
    <location>
        <begin position="371"/>
        <end position="416"/>
    </location>
</feature>
<reference evidence="2" key="1">
    <citation type="submission" date="2021-02" db="EMBL/GenBank/DDBJ databases">
        <authorList>
            <person name="Syme A R."/>
            <person name="Syme A R."/>
            <person name="Moolhuijzen P."/>
        </authorList>
    </citation>
    <scope>NUCLEOTIDE SEQUENCE</scope>
    <source>
        <strain evidence="2">W1-1</strain>
    </source>
</reference>
<accession>A0A6S6WIQ7</accession>
<proteinExistence type="predicted"/>
<dbReference type="AlphaFoldDB" id="A0A6S6WIQ7"/>
<feature type="region of interest" description="Disordered" evidence="1">
    <location>
        <begin position="274"/>
        <end position="322"/>
    </location>
</feature>
<protein>
    <submittedName>
        <fullName evidence="2">Uncharacterized protein</fullName>
    </submittedName>
</protein>